<protein>
    <recommendedName>
        <fullName evidence="5">Transmembrane protein</fullName>
    </recommendedName>
</protein>
<evidence type="ECO:0000313" key="4">
    <source>
        <dbReference type="Proteomes" id="UP001617427"/>
    </source>
</evidence>
<evidence type="ECO:0000256" key="1">
    <source>
        <dbReference type="SAM" id="MobiDB-lite"/>
    </source>
</evidence>
<organism evidence="3 4">
    <name type="scientific">Herbaspirillum chlorophenolicum</name>
    <dbReference type="NCBI Taxonomy" id="211589"/>
    <lineage>
        <taxon>Bacteria</taxon>
        <taxon>Pseudomonadati</taxon>
        <taxon>Pseudomonadota</taxon>
        <taxon>Betaproteobacteria</taxon>
        <taxon>Burkholderiales</taxon>
        <taxon>Oxalobacteraceae</taxon>
        <taxon>Herbaspirillum</taxon>
    </lineage>
</organism>
<sequence>MEKRVMKIAVVNKLCLAAVLALGVVSASTAAPPQGGRPMPGPQGDFRQRSMEFGPQDNRNQMANEQEQRRSGKLSPDERRELRRQINEVGQDIYRGKR</sequence>
<dbReference type="RefSeq" id="WP_402698432.1">
    <property type="nucleotide sequence ID" value="NZ_JBIUZV010000002.1"/>
</dbReference>
<reference evidence="3 4" key="1">
    <citation type="submission" date="2024-10" db="EMBL/GenBank/DDBJ databases">
        <title>The Natural Products Discovery Center: Release of the First 8490 Sequenced Strains for Exploring Actinobacteria Biosynthetic Diversity.</title>
        <authorList>
            <person name="Kalkreuter E."/>
            <person name="Kautsar S.A."/>
            <person name="Yang D."/>
            <person name="Bader C.D."/>
            <person name="Teijaro C.N."/>
            <person name="Fluegel L."/>
            <person name="Davis C.M."/>
            <person name="Simpson J.R."/>
            <person name="Lauterbach L."/>
            <person name="Steele A.D."/>
            <person name="Gui C."/>
            <person name="Meng S."/>
            <person name="Li G."/>
            <person name="Viehrig K."/>
            <person name="Ye F."/>
            <person name="Su P."/>
            <person name="Kiefer A.F."/>
            <person name="Nichols A."/>
            <person name="Cepeda A.J."/>
            <person name="Yan W."/>
            <person name="Fan B."/>
            <person name="Jiang Y."/>
            <person name="Adhikari A."/>
            <person name="Zheng C.-J."/>
            <person name="Schuster L."/>
            <person name="Cowan T.M."/>
            <person name="Smanski M.J."/>
            <person name="Chevrette M.G."/>
            <person name="De Carvalho L.P.S."/>
            <person name="Shen B."/>
        </authorList>
    </citation>
    <scope>NUCLEOTIDE SEQUENCE [LARGE SCALE GENOMIC DNA]</scope>
    <source>
        <strain evidence="3 4">NPDC087045</strain>
    </source>
</reference>
<gene>
    <name evidence="3" type="ORF">ACIPEN_03855</name>
</gene>
<evidence type="ECO:0000313" key="3">
    <source>
        <dbReference type="EMBL" id="MFJ3044949.1"/>
    </source>
</evidence>
<dbReference type="Proteomes" id="UP001617427">
    <property type="component" value="Unassembled WGS sequence"/>
</dbReference>
<accession>A0ABW8EVS2</accession>
<proteinExistence type="predicted"/>
<evidence type="ECO:0008006" key="5">
    <source>
        <dbReference type="Google" id="ProtNLM"/>
    </source>
</evidence>
<name>A0ABW8EVS2_9BURK</name>
<feature type="compositionally biased region" description="Basic and acidic residues" evidence="1">
    <location>
        <begin position="66"/>
        <end position="86"/>
    </location>
</feature>
<evidence type="ECO:0000256" key="2">
    <source>
        <dbReference type="SAM" id="SignalP"/>
    </source>
</evidence>
<keyword evidence="2" id="KW-0732">Signal</keyword>
<dbReference type="EMBL" id="JBIUZV010000002">
    <property type="protein sequence ID" value="MFJ3044949.1"/>
    <property type="molecule type" value="Genomic_DNA"/>
</dbReference>
<feature type="region of interest" description="Disordered" evidence="1">
    <location>
        <begin position="29"/>
        <end position="98"/>
    </location>
</feature>
<keyword evidence="4" id="KW-1185">Reference proteome</keyword>
<comment type="caution">
    <text evidence="3">The sequence shown here is derived from an EMBL/GenBank/DDBJ whole genome shotgun (WGS) entry which is preliminary data.</text>
</comment>
<feature type="chain" id="PRO_5047071095" description="Transmembrane protein" evidence="2">
    <location>
        <begin position="31"/>
        <end position="98"/>
    </location>
</feature>
<feature type="signal peptide" evidence="2">
    <location>
        <begin position="1"/>
        <end position="30"/>
    </location>
</feature>